<dbReference type="InterPro" id="IPR002885">
    <property type="entry name" value="PPR_rpt"/>
</dbReference>
<feature type="repeat" description="PPR" evidence="5">
    <location>
        <begin position="490"/>
        <end position="524"/>
    </location>
</feature>
<evidence type="ECO:0000256" key="3">
    <source>
        <dbReference type="ARBA" id="ARBA00044493"/>
    </source>
</evidence>
<evidence type="ECO:0000256" key="5">
    <source>
        <dbReference type="PROSITE-ProRule" id="PRU00708"/>
    </source>
</evidence>
<name>A0A6A5ZNR4_9PLEO</name>
<reference evidence="7" key="1">
    <citation type="journal article" date="2020" name="Stud. Mycol.">
        <title>101 Dothideomycetes genomes: a test case for predicting lifestyles and emergence of pathogens.</title>
        <authorList>
            <person name="Haridas S."/>
            <person name="Albert R."/>
            <person name="Binder M."/>
            <person name="Bloem J."/>
            <person name="Labutti K."/>
            <person name="Salamov A."/>
            <person name="Andreopoulos B."/>
            <person name="Baker S."/>
            <person name="Barry K."/>
            <person name="Bills G."/>
            <person name="Bluhm B."/>
            <person name="Cannon C."/>
            <person name="Castanera R."/>
            <person name="Culley D."/>
            <person name="Daum C."/>
            <person name="Ezra D."/>
            <person name="Gonzalez J."/>
            <person name="Henrissat B."/>
            <person name="Kuo A."/>
            <person name="Liang C."/>
            <person name="Lipzen A."/>
            <person name="Lutzoni F."/>
            <person name="Magnuson J."/>
            <person name="Mondo S."/>
            <person name="Nolan M."/>
            <person name="Ohm R."/>
            <person name="Pangilinan J."/>
            <person name="Park H.-J."/>
            <person name="Ramirez L."/>
            <person name="Alfaro M."/>
            <person name="Sun H."/>
            <person name="Tritt A."/>
            <person name="Yoshinaga Y."/>
            <person name="Zwiers L.-H."/>
            <person name="Turgeon B."/>
            <person name="Goodwin S."/>
            <person name="Spatafora J."/>
            <person name="Crous P."/>
            <person name="Grigoriev I."/>
        </authorList>
    </citation>
    <scope>NUCLEOTIDE SEQUENCE</scope>
    <source>
        <strain evidence="7">CBS 627.86</strain>
    </source>
</reference>
<protein>
    <submittedName>
        <fullName evidence="7">Uncharacterized protein</fullName>
    </submittedName>
</protein>
<comment type="subunit">
    <text evidence="4">Binds to mitochondrial small subunit 15S rRNA.</text>
</comment>
<dbReference type="Pfam" id="PF13041">
    <property type="entry name" value="PPR_2"/>
    <property type="match status" value="1"/>
</dbReference>
<dbReference type="EMBL" id="ML977314">
    <property type="protein sequence ID" value="KAF2119881.1"/>
    <property type="molecule type" value="Genomic_DNA"/>
</dbReference>
<dbReference type="InterPro" id="IPR011990">
    <property type="entry name" value="TPR-like_helical_dom_sf"/>
</dbReference>
<dbReference type="OrthoDB" id="185373at2759"/>
<dbReference type="Gene3D" id="1.25.40.10">
    <property type="entry name" value="Tetratricopeptide repeat domain"/>
    <property type="match status" value="3"/>
</dbReference>
<dbReference type="Pfam" id="PF13812">
    <property type="entry name" value="PPR_3"/>
    <property type="match status" value="1"/>
</dbReference>
<feature type="compositionally biased region" description="Basic and acidic residues" evidence="6">
    <location>
        <begin position="101"/>
        <end position="114"/>
    </location>
</feature>
<evidence type="ECO:0000256" key="2">
    <source>
        <dbReference type="ARBA" id="ARBA00022737"/>
    </source>
</evidence>
<keyword evidence="2" id="KW-0677">Repeat</keyword>
<feature type="compositionally biased region" description="Basic and acidic residues" evidence="6">
    <location>
        <begin position="57"/>
        <end position="77"/>
    </location>
</feature>
<evidence type="ECO:0000256" key="1">
    <source>
        <dbReference type="ARBA" id="ARBA00006192"/>
    </source>
</evidence>
<keyword evidence="8" id="KW-1185">Reference proteome</keyword>
<organism evidence="7 8">
    <name type="scientific">Lophiotrema nucula</name>
    <dbReference type="NCBI Taxonomy" id="690887"/>
    <lineage>
        <taxon>Eukaryota</taxon>
        <taxon>Fungi</taxon>
        <taxon>Dikarya</taxon>
        <taxon>Ascomycota</taxon>
        <taxon>Pezizomycotina</taxon>
        <taxon>Dothideomycetes</taxon>
        <taxon>Pleosporomycetidae</taxon>
        <taxon>Pleosporales</taxon>
        <taxon>Lophiotremataceae</taxon>
        <taxon>Lophiotrema</taxon>
    </lineage>
</organism>
<accession>A0A6A5ZNR4</accession>
<feature type="repeat" description="PPR" evidence="5">
    <location>
        <begin position="708"/>
        <end position="743"/>
    </location>
</feature>
<feature type="region of interest" description="Disordered" evidence="6">
    <location>
        <begin position="17"/>
        <end position="134"/>
    </location>
</feature>
<comment type="function">
    <text evidence="3">Regulates mitochondrial small subunit maturation by controlling 15S rRNA 5'-end processing. Localizes to the 5' precursor of the 15S rRNA in a position that is subsequently occupied by mS47 in the mature yeast mtSSU. Uses structure and sequence-specific RNA recognition, binding to a single-stranded region of the precursor and specifically recognizing bases -6 to -1. The exchange of Ccm1 for mS47 is coupled to the irreversible removal of precursor rRNA that is accompanied by conformational changes of the mitoribosomal proteins uS5m and mS26. These conformational changes signal completion of 5'-end rRNA processing through protection of the mature 5'-end of the 15S rRNA and stabilization of mS47. The removal of the 5' precursor together with the dissociation of Ccm1 may be catalyzed by the 5'-3' exoribonuclease Pet127. Involved in the specific removal of group I introns in mitochondrial encoded transcripts.</text>
</comment>
<dbReference type="Proteomes" id="UP000799770">
    <property type="component" value="Unassembled WGS sequence"/>
</dbReference>
<evidence type="ECO:0000256" key="4">
    <source>
        <dbReference type="ARBA" id="ARBA00044511"/>
    </source>
</evidence>
<dbReference type="NCBIfam" id="TIGR00756">
    <property type="entry name" value="PPR"/>
    <property type="match status" value="2"/>
</dbReference>
<sequence length="945" mass="105066">MMSSYICRQCRTRLRHRSVPRRHPQWQPQATFISLAGQRPKPTPNDAEDSSKQAGEASKEPRPSRSGEKGPDIRRPELSNQQQAPRAGRYSRHAQNTSRTIEVDEHERHGRQEDDPGQPLPWRKQPSGHEKSPVTAMQEMLDAGHLDAAWLLFKETFKSRDSPAFSDAMSSFENMLSITNGKAFRALLRKAESEFGKDASYPTPTQVLFKYEQLDLGRDEFWITSIANLTNQVLRLEATPDLEKDHAKAAFAELLSVWRLFLQCKGTVNAPLDSLDEQWTSIDIANPEGKVPAANRDFVSRLRRHHPECVSSAALGFSAIVLFNLLDDASLNSLALTEKEREDNAPLYQFVAKLLYGSNIDGVSKHTRNNQGYSQLPVDVRKKVEEQIQASPNKAMTVLYPKDSYVEGGEKSSLEDYMRKRIERATTQTSNQITLQGVWAQALEVYRVDGKVEIPRKVYNDFITGWLALNQADRSVEVWNHMVTHGITPDVETWTAIYSGCVKARDLDGLNATWKRMLQSGVQPDVYAWTTRIHGLLSLRQIQGGLAAMDEMGKAWLSAESPTASKAGKQGKSTVTTAKHNVPKPTIEVINGAITAIAGLPGHFRSFRYKVEDIQKILQWAGAFSLKAEARTYNTLVKLYLEQNDYNTVLGLISRMEKEGLSPDVATYTMLTVAAFNSQQYSNLSPSAQTTKVLALLDDMETGGLKLNAYIYSSIIDRLLRQYANFDAVRAVLAHMHARGLVPGPHIYTPLVTHYFKQSPPDIAAVDALYDTHLSSRQAFTNKVLFDRILEGYAANNQIGRMMAVLTQMSSHGKSPGWPALIAIVQALARDGDWDRARMIVRDVQFGRGIAKGGVTGGVARGREFWHCVTELGLHPGQELGGTEMGASESEGMPEWTRDGSVEPGAVEGTGESESVGPVGDEGLEEEAIMREQQGDVRRVGEGFL</sequence>
<feature type="region of interest" description="Disordered" evidence="6">
    <location>
        <begin position="877"/>
        <end position="924"/>
    </location>
</feature>
<dbReference type="PANTHER" id="PTHR47447:SF17">
    <property type="entry name" value="OS12G0638900 PROTEIN"/>
    <property type="match status" value="1"/>
</dbReference>
<evidence type="ECO:0000313" key="7">
    <source>
        <dbReference type="EMBL" id="KAF2119881.1"/>
    </source>
</evidence>
<evidence type="ECO:0000313" key="8">
    <source>
        <dbReference type="Proteomes" id="UP000799770"/>
    </source>
</evidence>
<dbReference type="PROSITE" id="PS51375">
    <property type="entry name" value="PPR"/>
    <property type="match status" value="3"/>
</dbReference>
<dbReference type="PANTHER" id="PTHR47447">
    <property type="entry name" value="OS03G0856100 PROTEIN"/>
    <property type="match status" value="1"/>
</dbReference>
<comment type="similarity">
    <text evidence="1">Belongs to the CCM1 family.</text>
</comment>
<feature type="repeat" description="PPR" evidence="5">
    <location>
        <begin position="629"/>
        <end position="663"/>
    </location>
</feature>
<dbReference type="AlphaFoldDB" id="A0A6A5ZNR4"/>
<evidence type="ECO:0000256" key="6">
    <source>
        <dbReference type="SAM" id="MobiDB-lite"/>
    </source>
</evidence>
<proteinExistence type="inferred from homology"/>
<gene>
    <name evidence="7" type="ORF">BDV96DRAFT_312909</name>
</gene>